<feature type="domain" description="HTH tetR-type" evidence="5">
    <location>
        <begin position="1"/>
        <end position="61"/>
    </location>
</feature>
<gene>
    <name evidence="6" type="ORF">P0Y56_08100</name>
</gene>
<organism evidence="6 7">
    <name type="scientific">Candidatus Andeanibacterium colombiense</name>
    <dbReference type="NCBI Taxonomy" id="3121345"/>
    <lineage>
        <taxon>Bacteria</taxon>
        <taxon>Pseudomonadati</taxon>
        <taxon>Pseudomonadota</taxon>
        <taxon>Alphaproteobacteria</taxon>
        <taxon>Sphingomonadales</taxon>
        <taxon>Sphingomonadaceae</taxon>
        <taxon>Candidatus Andeanibacterium</taxon>
    </lineage>
</organism>
<dbReference type="Gene3D" id="1.10.357.10">
    <property type="entry name" value="Tetracycline Repressor, domain 2"/>
    <property type="match status" value="1"/>
</dbReference>
<evidence type="ECO:0000313" key="6">
    <source>
        <dbReference type="EMBL" id="WEK48242.1"/>
    </source>
</evidence>
<proteinExistence type="predicted"/>
<dbReference type="PANTHER" id="PTHR47506">
    <property type="entry name" value="TRANSCRIPTIONAL REGULATORY PROTEIN"/>
    <property type="match status" value="1"/>
</dbReference>
<evidence type="ECO:0000256" key="2">
    <source>
        <dbReference type="ARBA" id="ARBA00023125"/>
    </source>
</evidence>
<keyword evidence="2 4" id="KW-0238">DNA-binding</keyword>
<accession>A0AAJ5XB70</accession>
<evidence type="ECO:0000259" key="5">
    <source>
        <dbReference type="PROSITE" id="PS50977"/>
    </source>
</evidence>
<dbReference type="AlphaFoldDB" id="A0AAJ5XB70"/>
<sequence length="176" mass="18902">MDTRQRILDLARLTVQAHGYGRLSFRELAKEIGIKSASIHYHFPAKAELGAAVMGDYCAAARADLELLAAASADPAERLRAYVAIFRKALENGNRLCLAGFLAAERHDLPEKVQREVEAFIALNVAWLAQTLGSEQRAGAVYAAIAGAQLTAHGAGDVAAYDRIIEAYRVAGLIPA</sequence>
<keyword evidence="1" id="KW-0805">Transcription regulation</keyword>
<dbReference type="GO" id="GO:0003677">
    <property type="term" value="F:DNA binding"/>
    <property type="evidence" value="ECO:0007669"/>
    <property type="project" value="UniProtKB-UniRule"/>
</dbReference>
<evidence type="ECO:0000256" key="3">
    <source>
        <dbReference type="ARBA" id="ARBA00023163"/>
    </source>
</evidence>
<evidence type="ECO:0000313" key="7">
    <source>
        <dbReference type="Proteomes" id="UP001218362"/>
    </source>
</evidence>
<name>A0AAJ5XB70_9SPHN</name>
<dbReference type="SUPFAM" id="SSF48498">
    <property type="entry name" value="Tetracyclin repressor-like, C-terminal domain"/>
    <property type="match status" value="1"/>
</dbReference>
<dbReference type="InterPro" id="IPR009057">
    <property type="entry name" value="Homeodomain-like_sf"/>
</dbReference>
<evidence type="ECO:0000256" key="4">
    <source>
        <dbReference type="PROSITE-ProRule" id="PRU00335"/>
    </source>
</evidence>
<feature type="DNA-binding region" description="H-T-H motif" evidence="4">
    <location>
        <begin position="24"/>
        <end position="43"/>
    </location>
</feature>
<evidence type="ECO:0000256" key="1">
    <source>
        <dbReference type="ARBA" id="ARBA00023015"/>
    </source>
</evidence>
<dbReference type="SUPFAM" id="SSF46689">
    <property type="entry name" value="Homeodomain-like"/>
    <property type="match status" value="1"/>
</dbReference>
<dbReference type="Proteomes" id="UP001218362">
    <property type="component" value="Chromosome"/>
</dbReference>
<dbReference type="PANTHER" id="PTHR47506:SF1">
    <property type="entry name" value="HTH-TYPE TRANSCRIPTIONAL REGULATOR YJDC"/>
    <property type="match status" value="1"/>
</dbReference>
<dbReference type="Pfam" id="PF00440">
    <property type="entry name" value="TetR_N"/>
    <property type="match status" value="1"/>
</dbReference>
<keyword evidence="3" id="KW-0804">Transcription</keyword>
<dbReference type="InterPro" id="IPR036271">
    <property type="entry name" value="Tet_transcr_reg_TetR-rel_C_sf"/>
</dbReference>
<protein>
    <submittedName>
        <fullName evidence="6">TetR/AcrR family transcriptional regulator</fullName>
    </submittedName>
</protein>
<dbReference type="KEGG" id="acob:P0Y56_08100"/>
<dbReference type="PROSITE" id="PS50977">
    <property type="entry name" value="HTH_TETR_2"/>
    <property type="match status" value="1"/>
</dbReference>
<dbReference type="InterPro" id="IPR001647">
    <property type="entry name" value="HTH_TetR"/>
</dbReference>
<dbReference type="EMBL" id="CP119316">
    <property type="protein sequence ID" value="WEK48242.1"/>
    <property type="molecule type" value="Genomic_DNA"/>
</dbReference>
<reference evidence="6" key="1">
    <citation type="submission" date="2023-03" db="EMBL/GenBank/DDBJ databases">
        <title>Andean soil-derived lignocellulolytic bacterial consortium as a source of novel taxa and putative plastic-active enzymes.</title>
        <authorList>
            <person name="Diaz-Garcia L."/>
            <person name="Chuvochina M."/>
            <person name="Feuerriegel G."/>
            <person name="Bunk B."/>
            <person name="Sproer C."/>
            <person name="Streit W.R."/>
            <person name="Rodriguez L.M."/>
            <person name="Overmann J."/>
            <person name="Jimenez D.J."/>
        </authorList>
    </citation>
    <scope>NUCLEOTIDE SEQUENCE</scope>
    <source>
        <strain evidence="6">MAG 26</strain>
    </source>
</reference>